<dbReference type="PANTHER" id="PTHR11733">
    <property type="entry name" value="ZINC METALLOPROTEASE FAMILY M13 NEPRILYSIN-RELATED"/>
    <property type="match status" value="1"/>
</dbReference>
<evidence type="ECO:0000259" key="11">
    <source>
        <dbReference type="Pfam" id="PF05649"/>
    </source>
</evidence>
<feature type="domain" description="Peptidase M13 C-terminal" evidence="10">
    <location>
        <begin position="470"/>
        <end position="645"/>
    </location>
</feature>
<evidence type="ECO:0000256" key="8">
    <source>
        <dbReference type="ARBA" id="ARBA00023049"/>
    </source>
</evidence>
<reference evidence="12" key="2">
    <citation type="journal article" date="2015" name="Gigascience">
        <title>Reconstructing a comprehensive transcriptome assembly of a white-pupal translocated strain of the pest fruit fly Bactrocera cucurbitae.</title>
        <authorList>
            <person name="Sim S.B."/>
            <person name="Calla B."/>
            <person name="Hall B."/>
            <person name="DeRego T."/>
            <person name="Geib S.M."/>
        </authorList>
    </citation>
    <scope>NUCLEOTIDE SEQUENCE</scope>
</reference>
<dbReference type="AlphaFoldDB" id="A0A0A1X6P0"/>
<keyword evidence="8" id="KW-0482">Metalloprotease</keyword>
<keyword evidence="9" id="KW-0732">Signal</keyword>
<name>A0A0A1X6P0_ZEUCU</name>
<organism evidence="12">
    <name type="scientific">Zeugodacus cucurbitae</name>
    <name type="common">Melon fruit fly</name>
    <name type="synonym">Bactrocera cucurbitae</name>
    <dbReference type="NCBI Taxonomy" id="28588"/>
    <lineage>
        <taxon>Eukaryota</taxon>
        <taxon>Metazoa</taxon>
        <taxon>Ecdysozoa</taxon>
        <taxon>Arthropoda</taxon>
        <taxon>Hexapoda</taxon>
        <taxon>Insecta</taxon>
        <taxon>Pterygota</taxon>
        <taxon>Neoptera</taxon>
        <taxon>Endopterygota</taxon>
        <taxon>Diptera</taxon>
        <taxon>Brachycera</taxon>
        <taxon>Muscomorpha</taxon>
        <taxon>Tephritoidea</taxon>
        <taxon>Tephritidae</taxon>
        <taxon>Zeugodacus</taxon>
        <taxon>Zeugodacus</taxon>
    </lineage>
</organism>
<dbReference type="Pfam" id="PF05649">
    <property type="entry name" value="Peptidase_M13_N"/>
    <property type="match status" value="1"/>
</dbReference>
<dbReference type="InterPro" id="IPR024079">
    <property type="entry name" value="MetalloPept_cat_dom_sf"/>
</dbReference>
<feature type="chain" id="PRO_5001982962" evidence="9">
    <location>
        <begin position="26"/>
        <end position="648"/>
    </location>
</feature>
<evidence type="ECO:0000256" key="4">
    <source>
        <dbReference type="ARBA" id="ARBA00022670"/>
    </source>
</evidence>
<evidence type="ECO:0000259" key="10">
    <source>
        <dbReference type="Pfam" id="PF01431"/>
    </source>
</evidence>
<dbReference type="GO" id="GO:0005886">
    <property type="term" value="C:plasma membrane"/>
    <property type="evidence" value="ECO:0007669"/>
    <property type="project" value="UniProtKB-SubCell"/>
</dbReference>
<keyword evidence="7" id="KW-0862">Zinc</keyword>
<evidence type="ECO:0000256" key="5">
    <source>
        <dbReference type="ARBA" id="ARBA00022723"/>
    </source>
</evidence>
<dbReference type="GO" id="GO:0004222">
    <property type="term" value="F:metalloendopeptidase activity"/>
    <property type="evidence" value="ECO:0007669"/>
    <property type="project" value="InterPro"/>
</dbReference>
<keyword evidence="5" id="KW-0479">Metal-binding</keyword>
<feature type="domain" description="Peptidase M13 N-terminal" evidence="11">
    <location>
        <begin position="45"/>
        <end position="399"/>
    </location>
</feature>
<dbReference type="GO" id="GO:0046872">
    <property type="term" value="F:metal ion binding"/>
    <property type="evidence" value="ECO:0007669"/>
    <property type="project" value="UniProtKB-KW"/>
</dbReference>
<comment type="similarity">
    <text evidence="3">Belongs to the peptidase M13 family.</text>
</comment>
<evidence type="ECO:0000256" key="1">
    <source>
        <dbReference type="ARBA" id="ARBA00001947"/>
    </source>
</evidence>
<dbReference type="MEROPS" id="M13.A10"/>
<dbReference type="GO" id="GO:0016485">
    <property type="term" value="P:protein processing"/>
    <property type="evidence" value="ECO:0007669"/>
    <property type="project" value="TreeGrafter"/>
</dbReference>
<accession>A0A0A1X6P0</accession>
<dbReference type="PROSITE" id="PS51885">
    <property type="entry name" value="NEPRILYSIN"/>
    <property type="match status" value="1"/>
</dbReference>
<evidence type="ECO:0000256" key="6">
    <source>
        <dbReference type="ARBA" id="ARBA00022801"/>
    </source>
</evidence>
<evidence type="ECO:0000256" key="7">
    <source>
        <dbReference type="ARBA" id="ARBA00022833"/>
    </source>
</evidence>
<dbReference type="Gene3D" id="3.40.390.10">
    <property type="entry name" value="Collagenase (Catalytic Domain)"/>
    <property type="match status" value="1"/>
</dbReference>
<sequence length="648" mass="75198">MYLCHAFALALLLLLTHPFYKGVNAGVNENQIQVINSYVDVLETPCNNYYRYACGNWGKVHSNEKYTEITTLIDHKVNKRLIDYFQNYKLEGSAEAANETYTDKLFLYYQTCRRADKQLKRYLQLVRPSLHLDWQLMLEIHAPNATWPAQRFNWLFTLAKLRRYNFKGAFFEHIVVQRPNDAKRFVIDLDKPTDKMPESLVIAVLLMGLGVEKRRAMEVATNVHNFENSLKVVRDIEDDREPQIISLQELERIMPLMPWRLYLQIVLSYTLPVDYEVQISNRDYFIVLSKLLEQTDPSLIDNYIMVKFVLFLIANGPDAFGKVDCARDVRIKMELGVNFLYKQQFLGKADVKVAADVERIFELTKREFAAKLNSNRMHLQPNQLDFLQRKLTTMRYNIGNLPASVNERFVDDYYADVHINTNAHYKNHLALLKLAARKEHDQLTAPPPDVSDYYYNGLDGSCTPLFLFRRNLVVIPYAFLQPPAYHVNMHDILKMGIFGFVFTHEIMHGFESSGVRFDYTGKFAAIGDTILSNDQFSASLTCMEQTETESIDERMADFMAIRVAYDTLFGANSSMNTQQPSYSNITPKRLFFLTVAQFFCGNLRSDFYDHDADDVRLQQTLMQFEPFAAEYGCSSGDPMYLENKCLLY</sequence>
<keyword evidence="6" id="KW-0378">Hydrolase</keyword>
<gene>
    <name evidence="12" type="primary">MMEL1_2</name>
    <name evidence="12" type="ORF">g.57474</name>
</gene>
<dbReference type="PANTHER" id="PTHR11733:SF167">
    <property type="entry name" value="FI17812P1-RELATED"/>
    <property type="match status" value="1"/>
</dbReference>
<dbReference type="Pfam" id="PF01431">
    <property type="entry name" value="Peptidase_M13"/>
    <property type="match status" value="1"/>
</dbReference>
<dbReference type="EMBL" id="GBXI01007994">
    <property type="protein sequence ID" value="JAD06298.1"/>
    <property type="molecule type" value="Transcribed_RNA"/>
</dbReference>
<reference evidence="12" key="1">
    <citation type="submission" date="2014-11" db="EMBL/GenBank/DDBJ databases">
        <authorList>
            <person name="Geib S."/>
        </authorList>
    </citation>
    <scope>NUCLEOTIDE SEQUENCE</scope>
</reference>
<dbReference type="Gene3D" id="1.10.1380.10">
    <property type="entry name" value="Neutral endopeptidase , domain2"/>
    <property type="match status" value="1"/>
</dbReference>
<protein>
    <submittedName>
        <fullName evidence="12">Membrane metallo-endopeptidase-like 1</fullName>
    </submittedName>
</protein>
<keyword evidence="4" id="KW-0645">Protease</keyword>
<dbReference type="CDD" id="cd08662">
    <property type="entry name" value="M13"/>
    <property type="match status" value="1"/>
</dbReference>
<feature type="signal peptide" evidence="9">
    <location>
        <begin position="1"/>
        <end position="25"/>
    </location>
</feature>
<evidence type="ECO:0000313" key="12">
    <source>
        <dbReference type="EMBL" id="JAD06298.1"/>
    </source>
</evidence>
<comment type="cofactor">
    <cofactor evidence="1">
        <name>Zn(2+)</name>
        <dbReference type="ChEBI" id="CHEBI:29105"/>
    </cofactor>
</comment>
<dbReference type="InterPro" id="IPR000718">
    <property type="entry name" value="Peptidase_M13"/>
</dbReference>
<dbReference type="OrthoDB" id="7842934at2759"/>
<dbReference type="SUPFAM" id="SSF55486">
    <property type="entry name" value="Metalloproteases ('zincins'), catalytic domain"/>
    <property type="match status" value="1"/>
</dbReference>
<evidence type="ECO:0000256" key="9">
    <source>
        <dbReference type="SAM" id="SignalP"/>
    </source>
</evidence>
<dbReference type="InterPro" id="IPR018497">
    <property type="entry name" value="Peptidase_M13_C"/>
</dbReference>
<dbReference type="InterPro" id="IPR042089">
    <property type="entry name" value="Peptidase_M13_dom_2"/>
</dbReference>
<proteinExistence type="inferred from homology"/>
<comment type="subcellular location">
    <subcellularLocation>
        <location evidence="2">Cell membrane</location>
        <topology evidence="2">Single-pass type II membrane protein</topology>
    </subcellularLocation>
</comment>
<evidence type="ECO:0000256" key="2">
    <source>
        <dbReference type="ARBA" id="ARBA00004401"/>
    </source>
</evidence>
<evidence type="ECO:0000256" key="3">
    <source>
        <dbReference type="ARBA" id="ARBA00007357"/>
    </source>
</evidence>
<dbReference type="InterPro" id="IPR008753">
    <property type="entry name" value="Peptidase_M13_N"/>
</dbReference>